<dbReference type="PANTHER" id="PTHR27002">
    <property type="entry name" value="RECEPTOR-LIKE SERINE/THREONINE-PROTEIN KINASE SD1-8"/>
    <property type="match status" value="1"/>
</dbReference>
<dbReference type="PROSITE" id="PS50011">
    <property type="entry name" value="PROTEIN_KINASE_DOM"/>
    <property type="match status" value="1"/>
</dbReference>
<evidence type="ECO:0000256" key="8">
    <source>
        <dbReference type="ARBA" id="ARBA00022777"/>
    </source>
</evidence>
<dbReference type="PROSITE" id="PS51473">
    <property type="entry name" value="GNK2"/>
    <property type="match status" value="2"/>
</dbReference>
<evidence type="ECO:0000313" key="19">
    <source>
        <dbReference type="Proteomes" id="UP000288805"/>
    </source>
</evidence>
<keyword evidence="8 18" id="KW-0418">Kinase</keyword>
<keyword evidence="6" id="KW-0677">Repeat</keyword>
<evidence type="ECO:0000256" key="5">
    <source>
        <dbReference type="ARBA" id="ARBA00022729"/>
    </source>
</evidence>
<dbReference type="Gene3D" id="1.10.510.10">
    <property type="entry name" value="Transferase(Phosphotransferase) domain 1"/>
    <property type="match status" value="1"/>
</dbReference>
<dbReference type="InterPro" id="IPR008271">
    <property type="entry name" value="Ser/Thr_kinase_AS"/>
</dbReference>
<dbReference type="InterPro" id="IPR002902">
    <property type="entry name" value="GNK2"/>
</dbReference>
<dbReference type="InterPro" id="IPR011009">
    <property type="entry name" value="Kinase-like_dom_sf"/>
</dbReference>
<accession>A0A438HRL7</accession>
<dbReference type="GO" id="GO:0016020">
    <property type="term" value="C:membrane"/>
    <property type="evidence" value="ECO:0007669"/>
    <property type="project" value="UniProtKB-SubCell"/>
</dbReference>
<name>A0A438HRL7_VITVI</name>
<feature type="domain" description="Protein kinase" evidence="16">
    <location>
        <begin position="405"/>
        <end position="713"/>
    </location>
</feature>
<feature type="transmembrane region" description="Helical" evidence="15">
    <location>
        <begin position="324"/>
        <end position="344"/>
    </location>
</feature>
<evidence type="ECO:0000256" key="13">
    <source>
        <dbReference type="ARBA" id="ARBA00023180"/>
    </source>
</evidence>
<evidence type="ECO:0000256" key="10">
    <source>
        <dbReference type="ARBA" id="ARBA00022989"/>
    </source>
</evidence>
<keyword evidence="2" id="KW-0723">Serine/threonine-protein kinase</keyword>
<organism evidence="18 19">
    <name type="scientific">Vitis vinifera</name>
    <name type="common">Grape</name>
    <dbReference type="NCBI Taxonomy" id="29760"/>
    <lineage>
        <taxon>Eukaryota</taxon>
        <taxon>Viridiplantae</taxon>
        <taxon>Streptophyta</taxon>
        <taxon>Embryophyta</taxon>
        <taxon>Tracheophyta</taxon>
        <taxon>Spermatophyta</taxon>
        <taxon>Magnoliopsida</taxon>
        <taxon>eudicotyledons</taxon>
        <taxon>Gunneridae</taxon>
        <taxon>Pentapetalae</taxon>
        <taxon>rosids</taxon>
        <taxon>Vitales</taxon>
        <taxon>Vitaceae</taxon>
        <taxon>Viteae</taxon>
        <taxon>Vitis</taxon>
    </lineage>
</organism>
<comment type="caution">
    <text evidence="18">The sequence shown here is derived from an EMBL/GenBank/DDBJ whole genome shotgun (WGS) entry which is preliminary data.</text>
</comment>
<reference evidence="18 19" key="1">
    <citation type="journal article" date="2018" name="PLoS Genet.">
        <title>Population sequencing reveals clonal diversity and ancestral inbreeding in the grapevine cultivar Chardonnay.</title>
        <authorList>
            <person name="Roach M.J."/>
            <person name="Johnson D.L."/>
            <person name="Bohlmann J."/>
            <person name="van Vuuren H.J."/>
            <person name="Jones S.J."/>
            <person name="Pretorius I.S."/>
            <person name="Schmidt S.A."/>
            <person name="Borneman A.R."/>
        </authorList>
    </citation>
    <scope>NUCLEOTIDE SEQUENCE [LARGE SCALE GENOMIC DNA]</scope>
    <source>
        <strain evidence="19">cv. Chardonnay</strain>
        <tissue evidence="18">Leaf</tissue>
    </source>
</reference>
<feature type="domain" description="Gnk2-homologous" evidence="17">
    <location>
        <begin position="176"/>
        <end position="280"/>
    </location>
</feature>
<keyword evidence="3" id="KW-0808">Transferase</keyword>
<dbReference type="PANTHER" id="PTHR27002:SF804">
    <property type="entry name" value="OS02G0710500 PROTEIN"/>
    <property type="match status" value="1"/>
</dbReference>
<keyword evidence="12 18" id="KW-0675">Receptor</keyword>
<comment type="subcellular location">
    <subcellularLocation>
        <location evidence="1">Membrane</location>
        <topology evidence="1">Single-pass membrane protein</topology>
    </subcellularLocation>
</comment>
<keyword evidence="9" id="KW-0067">ATP-binding</keyword>
<evidence type="ECO:0000313" key="18">
    <source>
        <dbReference type="EMBL" id="RVW87104.1"/>
    </source>
</evidence>
<keyword evidence="10 15" id="KW-1133">Transmembrane helix</keyword>
<evidence type="ECO:0000256" key="11">
    <source>
        <dbReference type="ARBA" id="ARBA00023136"/>
    </source>
</evidence>
<keyword evidence="4 15" id="KW-0812">Transmembrane</keyword>
<dbReference type="Gene3D" id="3.30.200.20">
    <property type="entry name" value="Phosphorylase Kinase, domain 1"/>
    <property type="match status" value="1"/>
</dbReference>
<feature type="domain" description="Gnk2-homologous" evidence="17">
    <location>
        <begin position="72"/>
        <end position="170"/>
    </location>
</feature>
<keyword evidence="7" id="KW-0547">Nucleotide-binding</keyword>
<evidence type="ECO:0000259" key="17">
    <source>
        <dbReference type="PROSITE" id="PS51473"/>
    </source>
</evidence>
<evidence type="ECO:0000256" key="12">
    <source>
        <dbReference type="ARBA" id="ARBA00023170"/>
    </source>
</evidence>
<dbReference type="AlphaFoldDB" id="A0A438HRL7"/>
<evidence type="ECO:0000256" key="14">
    <source>
        <dbReference type="SAM" id="MobiDB-lite"/>
    </source>
</evidence>
<keyword evidence="11 15" id="KW-0472">Membrane</keyword>
<dbReference type="Pfam" id="PF01657">
    <property type="entry name" value="Stress-antifung"/>
    <property type="match status" value="2"/>
</dbReference>
<evidence type="ECO:0000256" key="3">
    <source>
        <dbReference type="ARBA" id="ARBA00022679"/>
    </source>
</evidence>
<dbReference type="SUPFAM" id="SSF56112">
    <property type="entry name" value="Protein kinase-like (PK-like)"/>
    <property type="match status" value="1"/>
</dbReference>
<protein>
    <submittedName>
        <fullName evidence="18">Cysteine-rich receptor-like protein kinase 25</fullName>
    </submittedName>
</protein>
<dbReference type="GO" id="GO:0004674">
    <property type="term" value="F:protein serine/threonine kinase activity"/>
    <property type="evidence" value="ECO:0007669"/>
    <property type="project" value="UniProtKB-KW"/>
</dbReference>
<dbReference type="SMART" id="SM00220">
    <property type="entry name" value="S_TKc"/>
    <property type="match status" value="1"/>
</dbReference>
<evidence type="ECO:0000256" key="2">
    <source>
        <dbReference type="ARBA" id="ARBA00022527"/>
    </source>
</evidence>
<dbReference type="CDD" id="cd14066">
    <property type="entry name" value="STKc_IRAK"/>
    <property type="match status" value="1"/>
</dbReference>
<dbReference type="Pfam" id="PF07714">
    <property type="entry name" value="PK_Tyr_Ser-Thr"/>
    <property type="match status" value="1"/>
</dbReference>
<dbReference type="InterPro" id="IPR000719">
    <property type="entry name" value="Prot_kinase_dom"/>
</dbReference>
<dbReference type="EMBL" id="QGNW01000186">
    <property type="protein sequence ID" value="RVW87104.1"/>
    <property type="molecule type" value="Genomic_DNA"/>
</dbReference>
<evidence type="ECO:0000256" key="6">
    <source>
        <dbReference type="ARBA" id="ARBA00022737"/>
    </source>
</evidence>
<evidence type="ECO:0000256" key="9">
    <source>
        <dbReference type="ARBA" id="ARBA00022840"/>
    </source>
</evidence>
<sequence length="749" mass="84341">MINHILICTLEWFSREWWIQQSAIYHYHYHYIDEYLASVAAGMFDTQDTRAFLLLSISTFLLTIISINGQPSYNHCDCSGPGNDSDSANYIDNLTSLLDSLSSKASTNSFYNDTFNQIYSLYLCRGDVDATTCQNCVKTASQEIQKRCQSNKTAIIWYDECIVRYSNLNFFGIGQTTPMVLMWNAQNTSSREEPPWEAVGMISELLANAPYAENMFNTSEKKLDSGYRYGLVQCSRDMGRDECRNCLTQLRENISQCCNGRRGWQIMCPSCYLRYEDHQFYNHKTLAPSPPPPPSLLPSLVVTALQGPPEDDQGKGGKNITKTVIITVSTCTAVVVLFGFYIYCSVIRRKRIREEGTGVEILLNDLEGTTGTCCMEAHMHARDQDHSREMHYFNFTTILAATNSFSDENKLGEGGFGPVYKGKLLNGKEVAVKRFWPKSGQGHGEFENEVMLLVKLQHKNLVRLLGYCTEGDEKLLVYEYMANTSLDSFLFDPTKSRQLDWAKRAAIVGGIARGLLYLHEDSRLKIIHRDLKASNILLDEEMNPKISDFGTARIFGQNQIDANTSRVVGTFSGYMAPEYAMEGLFSVKSDTYSFGVLLLEILSGKKNSGFHNPDHSQSLLSYVGLSLLLCAELKHRCSFTIPICKFINYAAEQAWRLWNEDKGLKFIDQNLVDTCPVSEALRWIHIALLCVQEEPNDRPLMSSVALMLGSKSVNLPQPSAPPFSMGRHFMSDQSSTTGTSTGFLMSDQD</sequence>
<evidence type="ECO:0000256" key="4">
    <source>
        <dbReference type="ARBA" id="ARBA00022692"/>
    </source>
</evidence>
<evidence type="ECO:0000256" key="1">
    <source>
        <dbReference type="ARBA" id="ARBA00004167"/>
    </source>
</evidence>
<dbReference type="InterPro" id="IPR038408">
    <property type="entry name" value="GNK2_sf"/>
</dbReference>
<evidence type="ECO:0000256" key="7">
    <source>
        <dbReference type="ARBA" id="ARBA00022741"/>
    </source>
</evidence>
<dbReference type="PROSITE" id="PS00108">
    <property type="entry name" value="PROTEIN_KINASE_ST"/>
    <property type="match status" value="1"/>
</dbReference>
<feature type="region of interest" description="Disordered" evidence="14">
    <location>
        <begin position="726"/>
        <end position="749"/>
    </location>
</feature>
<evidence type="ECO:0000256" key="15">
    <source>
        <dbReference type="SAM" id="Phobius"/>
    </source>
</evidence>
<dbReference type="InterPro" id="IPR001245">
    <property type="entry name" value="Ser-Thr/Tyr_kinase_cat_dom"/>
</dbReference>
<dbReference type="Gene3D" id="3.30.430.20">
    <property type="entry name" value="Gnk2 domain, C-X8-C-X2-C motif"/>
    <property type="match status" value="2"/>
</dbReference>
<dbReference type="Proteomes" id="UP000288805">
    <property type="component" value="Unassembled WGS sequence"/>
</dbReference>
<dbReference type="FunFam" id="3.30.200.20:FF:001562">
    <property type="entry name" value="Uncharacterized protein"/>
    <property type="match status" value="1"/>
</dbReference>
<dbReference type="FunFam" id="3.30.430.20:FF:000009">
    <property type="entry name" value="Cysteine-rich receptor-like protein kinase 28"/>
    <property type="match status" value="1"/>
</dbReference>
<keyword evidence="5" id="KW-0732">Signal</keyword>
<dbReference type="CDD" id="cd23509">
    <property type="entry name" value="Gnk2-like"/>
    <property type="match status" value="2"/>
</dbReference>
<keyword evidence="13" id="KW-0325">Glycoprotein</keyword>
<dbReference type="GO" id="GO:0005524">
    <property type="term" value="F:ATP binding"/>
    <property type="evidence" value="ECO:0007669"/>
    <property type="project" value="UniProtKB-KW"/>
</dbReference>
<evidence type="ECO:0000259" key="16">
    <source>
        <dbReference type="PROSITE" id="PS50011"/>
    </source>
</evidence>
<proteinExistence type="predicted"/>
<gene>
    <name evidence="18" type="primary">CRK25_18</name>
    <name evidence="18" type="ORF">CK203_027049</name>
</gene>